<dbReference type="AlphaFoldDB" id="X1B881"/>
<name>X1B881_9ZZZZ</name>
<comment type="caution">
    <text evidence="1">The sequence shown here is derived from an EMBL/GenBank/DDBJ whole genome shotgun (WGS) entry which is preliminary data.</text>
</comment>
<proteinExistence type="predicted"/>
<dbReference type="Pfam" id="PF09545">
    <property type="entry name" value="RE_AccI"/>
    <property type="match status" value="1"/>
</dbReference>
<feature type="non-terminal residue" evidence="1">
    <location>
        <position position="1"/>
    </location>
</feature>
<accession>X1B881</accession>
<dbReference type="InterPro" id="IPR019054">
    <property type="entry name" value="Restrct_endonuc_II_AccI"/>
</dbReference>
<gene>
    <name evidence="1" type="ORF">S01H4_12881</name>
</gene>
<protein>
    <submittedName>
        <fullName evidence="1">Uncharacterized protein</fullName>
    </submittedName>
</protein>
<organism evidence="1">
    <name type="scientific">marine sediment metagenome</name>
    <dbReference type="NCBI Taxonomy" id="412755"/>
    <lineage>
        <taxon>unclassified sequences</taxon>
        <taxon>metagenomes</taxon>
        <taxon>ecological metagenomes</taxon>
    </lineage>
</organism>
<reference evidence="1" key="1">
    <citation type="journal article" date="2014" name="Front. Microbiol.">
        <title>High frequency of phylogenetically diverse reductive dehalogenase-homologous genes in deep subseafloor sedimentary metagenomes.</title>
        <authorList>
            <person name="Kawai M."/>
            <person name="Futagami T."/>
            <person name="Toyoda A."/>
            <person name="Takaki Y."/>
            <person name="Nishi S."/>
            <person name="Hori S."/>
            <person name="Arai W."/>
            <person name="Tsubouchi T."/>
            <person name="Morono Y."/>
            <person name="Uchiyama I."/>
            <person name="Ito T."/>
            <person name="Fujiyama A."/>
            <person name="Inagaki F."/>
            <person name="Takami H."/>
        </authorList>
    </citation>
    <scope>NUCLEOTIDE SEQUENCE</scope>
    <source>
        <strain evidence="1">Expedition CK06-06</strain>
    </source>
</reference>
<sequence length="101" mass="11441">RFSLGQAFGLPFDQAKHLISKGLIEPTVQTFQAPGGSTTRKTIYKFYYHYAYELGLSVEEPSLQSAYIEDKNGHILPYVTFKGGKLKLTEEALDVLRRLSR</sequence>
<evidence type="ECO:0000313" key="1">
    <source>
        <dbReference type="EMBL" id="GAG68206.1"/>
    </source>
</evidence>
<dbReference type="EMBL" id="BART01005612">
    <property type="protein sequence ID" value="GAG68206.1"/>
    <property type="molecule type" value="Genomic_DNA"/>
</dbReference>